<dbReference type="InterPro" id="IPR008586">
    <property type="entry name" value="DUF868_pln"/>
</dbReference>
<feature type="compositionally biased region" description="Low complexity" evidence="1">
    <location>
        <begin position="189"/>
        <end position="201"/>
    </location>
</feature>
<sequence>MKHKILPNPIPKPSLAKKMTRFNSTPIPLCFRPSTATPALEYPHAPPSTTTATNTTSTPNLTTCLYQTHLGIFSITWSRSLLSRSFHLHLHPPPSLSTPPLSLSSPSFHLTLKPFLFWNKNGVKKLPPPSNSLSPIYIFWDLTAAKFGSGPGPEPVSGFYIAVVFEGEIALLIGDLEKDALAKTKAKRAGSSSSNNGGKAAPLPPPQQSLVVRREHVFGNRLYKTTTEFGGRSRSIVIELNTNNEEDPKLVIRFDSKRVLQVKHLKWKFRGSERVEVDGHPIQLSWDVYNRLFDEECGPHDDGYALFTFRFEKQGKTNEDEALKQSFNGGGSERGVIWSQDSCGLNYERKKMKKKLMVKTRSTSSSSLSSVSSGSSSVLEWESVEENELKGPTGFSLLVYAWKN</sequence>
<evidence type="ECO:0000256" key="1">
    <source>
        <dbReference type="SAM" id="MobiDB-lite"/>
    </source>
</evidence>
<feature type="region of interest" description="Disordered" evidence="1">
    <location>
        <begin position="187"/>
        <end position="206"/>
    </location>
</feature>
<proteinExistence type="predicted"/>
<dbReference type="GeneID" id="110780585"/>
<reference evidence="2" key="1">
    <citation type="journal article" date="2021" name="Nat. Commun.">
        <title>Genomic analyses provide insights into spinach domestication and the genetic basis of agronomic traits.</title>
        <authorList>
            <person name="Cai X."/>
            <person name="Sun X."/>
            <person name="Xu C."/>
            <person name="Sun H."/>
            <person name="Wang X."/>
            <person name="Ge C."/>
            <person name="Zhang Z."/>
            <person name="Wang Q."/>
            <person name="Fei Z."/>
            <person name="Jiao C."/>
            <person name="Wang Q."/>
        </authorList>
    </citation>
    <scope>NUCLEOTIDE SEQUENCE [LARGE SCALE GENOMIC DNA]</scope>
    <source>
        <strain evidence="2">cv. Varoflay</strain>
    </source>
</reference>
<dbReference type="PANTHER" id="PTHR31972">
    <property type="entry name" value="EXPRESSED PROTEIN"/>
    <property type="match status" value="1"/>
</dbReference>
<evidence type="ECO:0000313" key="3">
    <source>
        <dbReference type="RefSeq" id="XP_021840634.1"/>
    </source>
</evidence>
<evidence type="ECO:0008006" key="4">
    <source>
        <dbReference type="Google" id="ProtNLM"/>
    </source>
</evidence>
<evidence type="ECO:0000313" key="2">
    <source>
        <dbReference type="Proteomes" id="UP000813463"/>
    </source>
</evidence>
<dbReference type="KEGG" id="soe:110780585"/>
<dbReference type="OrthoDB" id="1894291at2759"/>
<gene>
    <name evidence="3" type="primary">LOC110780585</name>
</gene>
<dbReference type="Proteomes" id="UP000813463">
    <property type="component" value="Chromosome 1"/>
</dbReference>
<dbReference type="PANTHER" id="PTHR31972:SF3">
    <property type="entry name" value="OS09G0416600 PROTEIN"/>
    <property type="match status" value="1"/>
</dbReference>
<name>A0A9R0I325_SPIOL</name>
<keyword evidence="2" id="KW-1185">Reference proteome</keyword>
<accession>A0A9R0I325</accession>
<organism evidence="2 3">
    <name type="scientific">Spinacia oleracea</name>
    <name type="common">Spinach</name>
    <dbReference type="NCBI Taxonomy" id="3562"/>
    <lineage>
        <taxon>Eukaryota</taxon>
        <taxon>Viridiplantae</taxon>
        <taxon>Streptophyta</taxon>
        <taxon>Embryophyta</taxon>
        <taxon>Tracheophyta</taxon>
        <taxon>Spermatophyta</taxon>
        <taxon>Magnoliopsida</taxon>
        <taxon>eudicotyledons</taxon>
        <taxon>Gunneridae</taxon>
        <taxon>Pentapetalae</taxon>
        <taxon>Caryophyllales</taxon>
        <taxon>Chenopodiaceae</taxon>
        <taxon>Chenopodioideae</taxon>
        <taxon>Anserineae</taxon>
        <taxon>Spinacia</taxon>
    </lineage>
</organism>
<dbReference type="RefSeq" id="XP_021840634.1">
    <property type="nucleotide sequence ID" value="XM_021984942.2"/>
</dbReference>
<dbReference type="AlphaFoldDB" id="A0A9R0I325"/>
<reference evidence="3" key="2">
    <citation type="submission" date="2025-08" db="UniProtKB">
        <authorList>
            <consortium name="RefSeq"/>
        </authorList>
    </citation>
    <scope>IDENTIFICATION</scope>
    <source>
        <tissue evidence="3">Leaf</tissue>
    </source>
</reference>
<dbReference type="Pfam" id="PF05910">
    <property type="entry name" value="DUF868"/>
    <property type="match status" value="1"/>
</dbReference>
<protein>
    <recommendedName>
        <fullName evidence="4">DUF868 domain-containing protein</fullName>
    </recommendedName>
</protein>